<dbReference type="Proteomes" id="UP001320170">
    <property type="component" value="Unassembled WGS sequence"/>
</dbReference>
<reference evidence="2 3" key="1">
    <citation type="journal article" date="2024" name="Pathogens">
        <title>Characterization of a Novel Species of Legionella Isolated from a Healthcare Facility: Legionella resiliens sp. nov.</title>
        <authorList>
            <person name="Cristino S."/>
            <person name="Pascale M.R."/>
            <person name="Marino F."/>
            <person name="Derelitto C."/>
            <person name="Salaris S."/>
            <person name="Orsini M."/>
            <person name="Squarzoni S."/>
            <person name="Grottola A."/>
            <person name="Girolamini L."/>
        </authorList>
    </citation>
    <scope>NUCLEOTIDE SEQUENCE [LARGE SCALE GENOMIC DNA]</scope>
    <source>
        <strain evidence="2 3">8cVS16</strain>
    </source>
</reference>
<dbReference type="SUPFAM" id="SSF55298">
    <property type="entry name" value="YjgF-like"/>
    <property type="match status" value="1"/>
</dbReference>
<dbReference type="PROSITE" id="PS01094">
    <property type="entry name" value="UPF0076"/>
    <property type="match status" value="1"/>
</dbReference>
<dbReference type="InterPro" id="IPR035959">
    <property type="entry name" value="RutC-like_sf"/>
</dbReference>
<dbReference type="Pfam" id="PF01042">
    <property type="entry name" value="Ribonuc_L-PSP"/>
    <property type="match status" value="1"/>
</dbReference>
<accession>A0ABS8X475</accession>
<comment type="caution">
    <text evidence="2">The sequence shown here is derived from an EMBL/GenBank/DDBJ whole genome shotgun (WGS) entry which is preliminary data.</text>
</comment>
<dbReference type="PANTHER" id="PTHR11803:SF39">
    <property type="entry name" value="2-IMINOBUTANOATE_2-IMINOPROPANOATE DEAMINASE"/>
    <property type="match status" value="1"/>
</dbReference>
<proteinExistence type="inferred from homology"/>
<dbReference type="EMBL" id="JAJTND010000004">
    <property type="protein sequence ID" value="MCE3532305.1"/>
    <property type="molecule type" value="Genomic_DNA"/>
</dbReference>
<sequence>MQPVNTKLAPEAIGTYSQAIKCGDTVYLSGQIPLDPVTMELCSEDIKLQITQVLENLSAVCEAAGGSLAHIVKLNVYLTDLRHFPLINEAMSRYFSSPYPARAAIGVSALPRGVQVEMDGIMVLSSK</sequence>
<dbReference type="Gene3D" id="3.30.1330.40">
    <property type="entry name" value="RutC-like"/>
    <property type="match status" value="1"/>
</dbReference>
<dbReference type="NCBIfam" id="TIGR00004">
    <property type="entry name" value="Rid family detoxifying hydrolase"/>
    <property type="match status" value="1"/>
</dbReference>
<dbReference type="CDD" id="cd00448">
    <property type="entry name" value="YjgF_YER057c_UK114_family"/>
    <property type="match status" value="1"/>
</dbReference>
<protein>
    <submittedName>
        <fullName evidence="2">RidA family protein</fullName>
    </submittedName>
</protein>
<dbReference type="RefSeq" id="WP_182352124.1">
    <property type="nucleotide sequence ID" value="NZ_JAJSPM010000005.1"/>
</dbReference>
<dbReference type="InterPro" id="IPR006056">
    <property type="entry name" value="RidA"/>
</dbReference>
<evidence type="ECO:0000313" key="2">
    <source>
        <dbReference type="EMBL" id="MCE3532305.1"/>
    </source>
</evidence>
<evidence type="ECO:0000313" key="3">
    <source>
        <dbReference type="Proteomes" id="UP001320170"/>
    </source>
</evidence>
<keyword evidence="3" id="KW-1185">Reference proteome</keyword>
<organism evidence="2 3">
    <name type="scientific">Legionella resiliens</name>
    <dbReference type="NCBI Taxonomy" id="2905958"/>
    <lineage>
        <taxon>Bacteria</taxon>
        <taxon>Pseudomonadati</taxon>
        <taxon>Pseudomonadota</taxon>
        <taxon>Gammaproteobacteria</taxon>
        <taxon>Legionellales</taxon>
        <taxon>Legionellaceae</taxon>
        <taxon>Legionella</taxon>
    </lineage>
</organism>
<name>A0ABS8X475_9GAMM</name>
<comment type="similarity">
    <text evidence="1">Belongs to the RutC family.</text>
</comment>
<dbReference type="InterPro" id="IPR006175">
    <property type="entry name" value="YjgF/YER057c/UK114"/>
</dbReference>
<dbReference type="PANTHER" id="PTHR11803">
    <property type="entry name" value="2-IMINOBUTANOATE/2-IMINOPROPANOATE DEAMINASE RIDA"/>
    <property type="match status" value="1"/>
</dbReference>
<evidence type="ECO:0000256" key="1">
    <source>
        <dbReference type="ARBA" id="ARBA00010552"/>
    </source>
</evidence>
<gene>
    <name evidence="2" type="ORF">LXO92_07930</name>
</gene>
<dbReference type="InterPro" id="IPR019897">
    <property type="entry name" value="RidA_CS"/>
</dbReference>